<protein>
    <submittedName>
        <fullName evidence="5">Arylsulfatase</fullName>
    </submittedName>
</protein>
<feature type="domain" description="Sulfatase N-terminal" evidence="4">
    <location>
        <begin position="34"/>
        <end position="379"/>
    </location>
</feature>
<dbReference type="RefSeq" id="WP_105329590.1">
    <property type="nucleotide sequence ID" value="NZ_PUHY01000006.1"/>
</dbReference>
<sequence>MPFNPFPLAWQACLVCAFALACCTSPSQAADSPPNVVLIFVDDLGYGDIGCYGATKHVTPNIDRLAQEGRRFTDAHSASATCSASRYALLTGQYPFRADVYNPVFLRSKLIVDPDRTTIADVMKRAGYATACIGKWHLGFGEKTPDWNGELKPGPLELGFDYYFGVPVVNSHPPFVFVEDHHVVGLVADDPLVYNQKAETKAFPEKFGLNQIGGAKAAHALYQDESVGTKLLEKSQAWIKSHKDEPFFLYHATTNIHHPFTPARRFQGTSETGPYGDFVHELDWIVGELMKTLKEEGLEENTLVILTSDNGGMLNAGGQHAVKSGHRLNGELLGFKFDAWEGGHRVPFLARWPGKIKAGSQSDQLISNVDLLSTLAALTSQSLGETQGPDSYNILPALLEESSEPIRDHLVLAASNRNHLTLREGDWVYISAKGGGGFTARAGHGLGGPPALLFAGEENSDIENGKFKPDAPNSQLYNLQKDRSQSTNLVREQPDIADRLRKRLAQLKAASITRPTTK</sequence>
<dbReference type="PANTHER" id="PTHR43751">
    <property type="entry name" value="SULFATASE"/>
    <property type="match status" value="1"/>
</dbReference>
<accession>A0A2S8FW68</accession>
<dbReference type="InterPro" id="IPR000917">
    <property type="entry name" value="Sulfatase_N"/>
</dbReference>
<comment type="similarity">
    <text evidence="1">Belongs to the sulfatase family.</text>
</comment>
<dbReference type="InterPro" id="IPR052701">
    <property type="entry name" value="GAG_Ulvan_Degrading_Sulfatases"/>
</dbReference>
<evidence type="ECO:0000313" key="6">
    <source>
        <dbReference type="Proteomes" id="UP000238322"/>
    </source>
</evidence>
<dbReference type="CDD" id="cd16143">
    <property type="entry name" value="ARS_like"/>
    <property type="match status" value="1"/>
</dbReference>
<evidence type="ECO:0000256" key="2">
    <source>
        <dbReference type="ARBA" id="ARBA00022801"/>
    </source>
</evidence>
<dbReference type="Gene3D" id="3.30.1120.10">
    <property type="match status" value="1"/>
</dbReference>
<dbReference type="GO" id="GO:0016787">
    <property type="term" value="F:hydrolase activity"/>
    <property type="evidence" value="ECO:0007669"/>
    <property type="project" value="UniProtKB-KW"/>
</dbReference>
<reference evidence="5 6" key="1">
    <citation type="submission" date="2018-02" db="EMBL/GenBank/DDBJ databases">
        <title>Comparative genomes isolates from brazilian mangrove.</title>
        <authorList>
            <person name="Araujo J.E."/>
            <person name="Taketani R.G."/>
            <person name="Silva M.C.P."/>
            <person name="Loureco M.V."/>
            <person name="Andreote F.D."/>
        </authorList>
    </citation>
    <scope>NUCLEOTIDE SEQUENCE [LARGE SCALE GENOMIC DNA]</scope>
    <source>
        <strain evidence="5 6">Hex-1 MGV</strain>
    </source>
</reference>
<feature type="chain" id="PRO_5015664807" evidence="3">
    <location>
        <begin position="30"/>
        <end position="518"/>
    </location>
</feature>
<dbReference type="AlphaFoldDB" id="A0A2S8FW68"/>
<dbReference type="Pfam" id="PF00884">
    <property type="entry name" value="Sulfatase"/>
    <property type="match status" value="1"/>
</dbReference>
<feature type="signal peptide" evidence="3">
    <location>
        <begin position="1"/>
        <end position="29"/>
    </location>
</feature>
<evidence type="ECO:0000256" key="1">
    <source>
        <dbReference type="ARBA" id="ARBA00008779"/>
    </source>
</evidence>
<dbReference type="Gene3D" id="3.40.720.10">
    <property type="entry name" value="Alkaline Phosphatase, subunit A"/>
    <property type="match status" value="1"/>
</dbReference>
<dbReference type="PANTHER" id="PTHR43751:SF6">
    <property type="entry name" value="N-ACETYLGALACTOSAMINE-6-O-SULFATASE"/>
    <property type="match status" value="1"/>
</dbReference>
<dbReference type="SUPFAM" id="SSF53649">
    <property type="entry name" value="Alkaline phosphatase-like"/>
    <property type="match status" value="1"/>
</dbReference>
<evidence type="ECO:0000313" key="5">
    <source>
        <dbReference type="EMBL" id="PQO36300.1"/>
    </source>
</evidence>
<dbReference type="EMBL" id="PUHY01000006">
    <property type="protein sequence ID" value="PQO36300.1"/>
    <property type="molecule type" value="Genomic_DNA"/>
</dbReference>
<dbReference type="PROSITE" id="PS00149">
    <property type="entry name" value="SULFATASE_2"/>
    <property type="match status" value="1"/>
</dbReference>
<comment type="caution">
    <text evidence="5">The sequence shown here is derived from an EMBL/GenBank/DDBJ whole genome shotgun (WGS) entry which is preliminary data.</text>
</comment>
<dbReference type="InterPro" id="IPR024607">
    <property type="entry name" value="Sulfatase_CS"/>
</dbReference>
<keyword evidence="3" id="KW-0732">Signal</keyword>
<gene>
    <name evidence="5" type="ORF">C5Y83_10345</name>
</gene>
<evidence type="ECO:0000259" key="4">
    <source>
        <dbReference type="Pfam" id="PF00884"/>
    </source>
</evidence>
<keyword evidence="2" id="KW-0378">Hydrolase</keyword>
<name>A0A2S8FW68_9BACT</name>
<evidence type="ECO:0000256" key="3">
    <source>
        <dbReference type="SAM" id="SignalP"/>
    </source>
</evidence>
<dbReference type="InterPro" id="IPR017850">
    <property type="entry name" value="Alkaline_phosphatase_core_sf"/>
</dbReference>
<proteinExistence type="inferred from homology"/>
<organism evidence="5 6">
    <name type="scientific">Blastopirellula marina</name>
    <dbReference type="NCBI Taxonomy" id="124"/>
    <lineage>
        <taxon>Bacteria</taxon>
        <taxon>Pseudomonadati</taxon>
        <taxon>Planctomycetota</taxon>
        <taxon>Planctomycetia</taxon>
        <taxon>Pirellulales</taxon>
        <taxon>Pirellulaceae</taxon>
        <taxon>Blastopirellula</taxon>
    </lineage>
</organism>
<dbReference type="OrthoDB" id="9783154at2"/>
<dbReference type="Proteomes" id="UP000238322">
    <property type="component" value="Unassembled WGS sequence"/>
</dbReference>